<comment type="caution">
    <text evidence="2">The sequence shown here is derived from an EMBL/GenBank/DDBJ whole genome shotgun (WGS) entry which is preliminary data.</text>
</comment>
<evidence type="ECO:0000256" key="1">
    <source>
        <dbReference type="SAM" id="MobiDB-lite"/>
    </source>
</evidence>
<organism evidence="2 3">
    <name type="scientific">Phakopsora pachyrhizi</name>
    <name type="common">Asian soybean rust disease fungus</name>
    <dbReference type="NCBI Taxonomy" id="170000"/>
    <lineage>
        <taxon>Eukaryota</taxon>
        <taxon>Fungi</taxon>
        <taxon>Dikarya</taxon>
        <taxon>Basidiomycota</taxon>
        <taxon>Pucciniomycotina</taxon>
        <taxon>Pucciniomycetes</taxon>
        <taxon>Pucciniales</taxon>
        <taxon>Phakopsoraceae</taxon>
        <taxon>Phakopsora</taxon>
    </lineage>
</organism>
<sequence length="221" mass="24266">MRGELREPGSGGAGVWAEVKIDKKLHWNNPVAADGDLLYVRLTVKNGSRRALTSGISAKLCRRLILPDDKISDQIVHVVRTRNFKGPEYHFPAVSGEAKTVDLVCHLPSTPKDTEDIKEFDLKSSFSAKGLKLFSVDMFLRVELELGALSNDLVIDLPLQIVHPASLPKEAHTSKNIKSIQHVPSCDLLSLRHLTKPSSSSRPSPNSPRSTSPHPFSLQPG</sequence>
<evidence type="ECO:0008006" key="4">
    <source>
        <dbReference type="Google" id="ProtNLM"/>
    </source>
</evidence>
<reference evidence="2" key="1">
    <citation type="submission" date="2022-06" db="EMBL/GenBank/DDBJ databases">
        <authorList>
            <consortium name="SYNGENTA / RWTH Aachen University"/>
        </authorList>
    </citation>
    <scope>NUCLEOTIDE SEQUENCE</scope>
</reference>
<gene>
    <name evidence="2" type="ORF">PPACK8108_LOCUS26352</name>
</gene>
<proteinExistence type="predicted"/>
<name>A0AAV0BTX1_PHAPC</name>
<feature type="region of interest" description="Disordered" evidence="1">
    <location>
        <begin position="194"/>
        <end position="221"/>
    </location>
</feature>
<evidence type="ECO:0000313" key="2">
    <source>
        <dbReference type="EMBL" id="CAH7690890.1"/>
    </source>
</evidence>
<accession>A0AAV0BTX1</accession>
<evidence type="ECO:0000313" key="3">
    <source>
        <dbReference type="Proteomes" id="UP001153365"/>
    </source>
</evidence>
<keyword evidence="3" id="KW-1185">Reference proteome</keyword>
<dbReference type="EMBL" id="CALTRL010006424">
    <property type="protein sequence ID" value="CAH7690890.1"/>
    <property type="molecule type" value="Genomic_DNA"/>
</dbReference>
<dbReference type="AlphaFoldDB" id="A0AAV0BTX1"/>
<protein>
    <recommendedName>
        <fullName evidence="4">Arrestin C-terminal-like domain-containing protein</fullName>
    </recommendedName>
</protein>
<dbReference type="Proteomes" id="UP001153365">
    <property type="component" value="Unassembled WGS sequence"/>
</dbReference>
<feature type="compositionally biased region" description="Low complexity" evidence="1">
    <location>
        <begin position="197"/>
        <end position="215"/>
    </location>
</feature>
<feature type="non-terminal residue" evidence="2">
    <location>
        <position position="221"/>
    </location>
</feature>